<gene>
    <name evidence="4" type="ORF">AMD02_13985</name>
</gene>
<dbReference type="PATRIC" id="fig|136160.3.peg.3252"/>
<organism evidence="4">
    <name type="scientific">Halalkalibacterium halodurans</name>
    <name type="common">Bacillus halodurans</name>
    <dbReference type="NCBI Taxonomy" id="86665"/>
    <lineage>
        <taxon>Bacteria</taxon>
        <taxon>Bacillati</taxon>
        <taxon>Bacillota</taxon>
        <taxon>Bacilli</taxon>
        <taxon>Bacillales</taxon>
        <taxon>Bacillaceae</taxon>
        <taxon>Halalkalibacterium (ex Joshi et al. 2022)</taxon>
    </lineage>
</organism>
<dbReference type="GO" id="GO:0016747">
    <property type="term" value="F:acyltransferase activity, transferring groups other than amino-acyl groups"/>
    <property type="evidence" value="ECO:0007669"/>
    <property type="project" value="InterPro"/>
</dbReference>
<evidence type="ECO:0000313" key="4">
    <source>
        <dbReference type="EMBL" id="KOO39835.1"/>
    </source>
</evidence>
<dbReference type="OMA" id="ADMYATS"/>
<protein>
    <submittedName>
        <fullName evidence="4">Acetyltransferase</fullName>
    </submittedName>
</protein>
<sequence length="151" mass="17216">MKIKIDDLRSNQVVELIREHLHGMTLHSPPESIHALDLSSLQQPEITVWSVWEGEDLAGIGALKQLDDHHGEIKSMRTSKAYLRKGVAKRLLNHLIEEANSRGYKQISLETGSMEAFEPARKLYEAFGFQYCEPFADYTEDPNSLYMTKAL</sequence>
<evidence type="ECO:0000256" key="1">
    <source>
        <dbReference type="ARBA" id="ARBA00022679"/>
    </source>
</evidence>
<name>A0A0M0KM13_ALKHA</name>
<accession>A0A0M0KM13</accession>
<proteinExistence type="predicted"/>
<comment type="caution">
    <text evidence="4">The sequence shown here is derived from an EMBL/GenBank/DDBJ whole genome shotgun (WGS) entry which is preliminary data.</text>
</comment>
<dbReference type="InterPro" id="IPR000182">
    <property type="entry name" value="GNAT_dom"/>
</dbReference>
<evidence type="ECO:0000256" key="2">
    <source>
        <dbReference type="ARBA" id="ARBA00023315"/>
    </source>
</evidence>
<feature type="domain" description="N-acetyltransferase" evidence="3">
    <location>
        <begin position="3"/>
        <end position="151"/>
    </location>
</feature>
<dbReference type="InterPro" id="IPR016181">
    <property type="entry name" value="Acyl_CoA_acyltransferase"/>
</dbReference>
<evidence type="ECO:0000259" key="3">
    <source>
        <dbReference type="PROSITE" id="PS51186"/>
    </source>
</evidence>
<dbReference type="Gene3D" id="3.40.630.30">
    <property type="match status" value="1"/>
</dbReference>
<dbReference type="PROSITE" id="PS51186">
    <property type="entry name" value="GNAT"/>
    <property type="match status" value="1"/>
</dbReference>
<dbReference type="PANTHER" id="PTHR43877:SF5">
    <property type="entry name" value="BLL8307 PROTEIN"/>
    <property type="match status" value="1"/>
</dbReference>
<dbReference type="RefSeq" id="WP_010897243.1">
    <property type="nucleotide sequence ID" value="NZ_CP040441.1"/>
</dbReference>
<dbReference type="SUPFAM" id="SSF55729">
    <property type="entry name" value="Acyl-CoA N-acyltransferases (Nat)"/>
    <property type="match status" value="1"/>
</dbReference>
<dbReference type="GeneID" id="87596702"/>
<dbReference type="CDD" id="cd04301">
    <property type="entry name" value="NAT_SF"/>
    <property type="match status" value="1"/>
</dbReference>
<dbReference type="PANTHER" id="PTHR43877">
    <property type="entry name" value="AMINOALKYLPHOSPHONATE N-ACETYLTRANSFERASE-RELATED-RELATED"/>
    <property type="match status" value="1"/>
</dbReference>
<dbReference type="InterPro" id="IPR050832">
    <property type="entry name" value="Bact_Acetyltransf"/>
</dbReference>
<dbReference type="AlphaFoldDB" id="A0A0M0KM13"/>
<keyword evidence="1 4" id="KW-0808">Transferase</keyword>
<reference evidence="4" key="1">
    <citation type="submission" date="2015-08" db="EMBL/GenBank/DDBJ databases">
        <title>Complete DNA Sequence of Pseudomonas syringae pv. actinidiae, the Causal Agent of Kiwifruit Canker Disease.</title>
        <authorList>
            <person name="Rikkerink E.H.A."/>
            <person name="Fineran P.C."/>
        </authorList>
    </citation>
    <scope>NUCLEOTIDE SEQUENCE</scope>
    <source>
        <strain evidence="4">DSM 13666</strain>
    </source>
</reference>
<dbReference type="EMBL" id="LILD01000001">
    <property type="protein sequence ID" value="KOO39835.1"/>
    <property type="molecule type" value="Genomic_DNA"/>
</dbReference>
<keyword evidence="2" id="KW-0012">Acyltransferase</keyword>
<dbReference type="Pfam" id="PF00583">
    <property type="entry name" value="Acetyltransf_1"/>
    <property type="match status" value="1"/>
</dbReference>